<proteinExistence type="predicted"/>
<evidence type="ECO:0000313" key="2">
    <source>
        <dbReference type="Proteomes" id="UP000326757"/>
    </source>
</evidence>
<sequence>MHLTNQHLSKAPFQVTNNILTHSNLGSSSMTEYKTSYMNHEYNIWYLMIQFNSNFRKCNNLDNAEVRQTKPLNMIW</sequence>
<protein>
    <submittedName>
        <fullName evidence="1">Uncharacterized protein</fullName>
    </submittedName>
</protein>
<keyword evidence="2" id="KW-1185">Reference proteome</keyword>
<dbReference type="Proteomes" id="UP000326757">
    <property type="component" value="Unassembled WGS sequence"/>
</dbReference>
<organism evidence="1 2">
    <name type="scientific">Monilinia laxa</name>
    <name type="common">Brown rot fungus</name>
    <name type="synonym">Sclerotinia laxa</name>
    <dbReference type="NCBI Taxonomy" id="61186"/>
    <lineage>
        <taxon>Eukaryota</taxon>
        <taxon>Fungi</taxon>
        <taxon>Dikarya</taxon>
        <taxon>Ascomycota</taxon>
        <taxon>Pezizomycotina</taxon>
        <taxon>Leotiomycetes</taxon>
        <taxon>Helotiales</taxon>
        <taxon>Sclerotiniaceae</taxon>
        <taxon>Monilinia</taxon>
    </lineage>
</organism>
<gene>
    <name evidence="1" type="ORF">EYC80_003066</name>
</gene>
<dbReference type="EMBL" id="VIGI01000004">
    <property type="protein sequence ID" value="KAB8301170.1"/>
    <property type="molecule type" value="Genomic_DNA"/>
</dbReference>
<comment type="caution">
    <text evidence="1">The sequence shown here is derived from an EMBL/GenBank/DDBJ whole genome shotgun (WGS) entry which is preliminary data.</text>
</comment>
<accession>A0A5N6KCK2</accession>
<reference evidence="1 2" key="1">
    <citation type="submission" date="2019-06" db="EMBL/GenBank/DDBJ databases">
        <title>Genome Sequence of the Brown Rot Fungal Pathogen Monilinia laxa.</title>
        <authorList>
            <person name="De Miccolis Angelini R.M."/>
            <person name="Landi L."/>
            <person name="Abate D."/>
            <person name="Pollastro S."/>
            <person name="Romanazzi G."/>
            <person name="Faretra F."/>
        </authorList>
    </citation>
    <scope>NUCLEOTIDE SEQUENCE [LARGE SCALE GENOMIC DNA]</scope>
    <source>
        <strain evidence="1 2">Mlax316</strain>
    </source>
</reference>
<name>A0A5N6KCK2_MONLA</name>
<evidence type="ECO:0000313" key="1">
    <source>
        <dbReference type="EMBL" id="KAB8301170.1"/>
    </source>
</evidence>
<dbReference type="AlphaFoldDB" id="A0A5N6KCK2"/>